<gene>
    <name evidence="3" type="ORF">PR048_020298</name>
</gene>
<evidence type="ECO:0000256" key="1">
    <source>
        <dbReference type="SAM" id="MobiDB-lite"/>
    </source>
</evidence>
<organism evidence="3 4">
    <name type="scientific">Dryococelus australis</name>
    <dbReference type="NCBI Taxonomy" id="614101"/>
    <lineage>
        <taxon>Eukaryota</taxon>
        <taxon>Metazoa</taxon>
        <taxon>Ecdysozoa</taxon>
        <taxon>Arthropoda</taxon>
        <taxon>Hexapoda</taxon>
        <taxon>Insecta</taxon>
        <taxon>Pterygota</taxon>
        <taxon>Neoptera</taxon>
        <taxon>Polyneoptera</taxon>
        <taxon>Phasmatodea</taxon>
        <taxon>Verophasmatodea</taxon>
        <taxon>Anareolatae</taxon>
        <taxon>Phasmatidae</taxon>
        <taxon>Eurycanthinae</taxon>
        <taxon>Dryococelus</taxon>
    </lineage>
</organism>
<accession>A0ABQ9H5W7</accession>
<dbReference type="Proteomes" id="UP001159363">
    <property type="component" value="Chromosome 6"/>
</dbReference>
<feature type="compositionally biased region" description="Acidic residues" evidence="1">
    <location>
        <begin position="48"/>
        <end position="58"/>
    </location>
</feature>
<evidence type="ECO:0000313" key="3">
    <source>
        <dbReference type="EMBL" id="KAJ8879690.1"/>
    </source>
</evidence>
<feature type="domain" description="PiggyBac transposable element-derived protein" evidence="2">
    <location>
        <begin position="161"/>
        <end position="354"/>
    </location>
</feature>
<protein>
    <recommendedName>
        <fullName evidence="2">PiggyBac transposable element-derived protein domain-containing protein</fullName>
    </recommendedName>
</protein>
<reference evidence="3 4" key="1">
    <citation type="submission" date="2023-02" db="EMBL/GenBank/DDBJ databases">
        <title>LHISI_Scaffold_Assembly.</title>
        <authorList>
            <person name="Stuart O.P."/>
            <person name="Cleave R."/>
            <person name="Magrath M.J.L."/>
            <person name="Mikheyev A.S."/>
        </authorList>
    </citation>
    <scope>NUCLEOTIDE SEQUENCE [LARGE SCALE GENOMIC DNA]</scope>
    <source>
        <strain evidence="3">Daus_M_001</strain>
        <tissue evidence="3">Leg muscle</tissue>
    </source>
</reference>
<comment type="caution">
    <text evidence="3">The sequence shown here is derived from an EMBL/GenBank/DDBJ whole genome shotgun (WGS) entry which is preliminary data.</text>
</comment>
<name>A0ABQ9H5W7_9NEOP</name>
<keyword evidence="4" id="KW-1185">Reference proteome</keyword>
<feature type="compositionally biased region" description="Low complexity" evidence="1">
    <location>
        <begin position="24"/>
        <end position="38"/>
    </location>
</feature>
<proteinExistence type="predicted"/>
<dbReference type="Pfam" id="PF13843">
    <property type="entry name" value="DDE_Tnp_1_7"/>
    <property type="match status" value="1"/>
</dbReference>
<evidence type="ECO:0000259" key="2">
    <source>
        <dbReference type="Pfam" id="PF13843"/>
    </source>
</evidence>
<sequence>MARCHELTTEQALWYFKDVCETTSGSENSDNDLSSSDEYIPLNSDNGENSDEEPEVFQDAEQASQMEVEEVELATQDDRSQAMCSRQTVCSKGSSRCNKIRKLKQTKPSSLKKMPPETATVVQPQGSVLSVQAGLLIVHTEVAKDGTEWEVIDFGNNLRGRRGAQNVLREKVVLHFTPAADVDPKYLVNGFPLVKEDDRPCDQLLGINIVICLLEPYLQCGRNFTMDNLIYLSITVSGTEGQENKPTVNRIRMEVLPTAKNFKQQLYATYVYKHKDTTLRVYQAKVDKNVILLSSLHPSVNIAEKEKKTTETIQYYNATKFGVDIMNQMARKYSVKSASRHWTVHVFFNVLDLACSL</sequence>
<feature type="region of interest" description="Disordered" evidence="1">
    <location>
        <begin position="23"/>
        <end position="63"/>
    </location>
</feature>
<dbReference type="InterPro" id="IPR029526">
    <property type="entry name" value="PGBD"/>
</dbReference>
<dbReference type="EMBL" id="JARBHB010000007">
    <property type="protein sequence ID" value="KAJ8879690.1"/>
    <property type="molecule type" value="Genomic_DNA"/>
</dbReference>
<evidence type="ECO:0000313" key="4">
    <source>
        <dbReference type="Proteomes" id="UP001159363"/>
    </source>
</evidence>